<evidence type="ECO:0000256" key="4">
    <source>
        <dbReference type="ARBA" id="ARBA00006859"/>
    </source>
</evidence>
<keyword evidence="5" id="KW-0645">Protease</keyword>
<dbReference type="FunFam" id="3.50.30.30:FF:000007">
    <property type="entry name" value="Signal peptide peptidase-like 3"/>
    <property type="match status" value="1"/>
</dbReference>
<keyword evidence="6 13" id="KW-0812">Transmembrane</keyword>
<evidence type="ECO:0000313" key="17">
    <source>
        <dbReference type="Proteomes" id="UP000516314"/>
    </source>
</evidence>
<evidence type="ECO:0000256" key="7">
    <source>
        <dbReference type="ARBA" id="ARBA00022729"/>
    </source>
</evidence>
<dbReference type="PANTHER" id="PTHR12174">
    <property type="entry name" value="SIGNAL PEPTIDE PEPTIDASE"/>
    <property type="match status" value="1"/>
</dbReference>
<protein>
    <submittedName>
        <fullName evidence="16">(thale cress) hypothetical protein</fullName>
    </submittedName>
</protein>
<keyword evidence="9" id="KW-0378">Hydrolase</keyword>
<feature type="transmembrane region" description="Helical" evidence="13">
    <location>
        <begin position="464"/>
        <end position="485"/>
    </location>
</feature>
<dbReference type="Pfam" id="PF00651">
    <property type="entry name" value="BTB"/>
    <property type="match status" value="1"/>
</dbReference>
<dbReference type="GO" id="GO:0016567">
    <property type="term" value="P:protein ubiquitination"/>
    <property type="evidence" value="ECO:0007669"/>
    <property type="project" value="UniProtKB-UniPathway"/>
</dbReference>
<dbReference type="GO" id="GO:0010008">
    <property type="term" value="C:endosome membrane"/>
    <property type="evidence" value="ECO:0007669"/>
    <property type="project" value="UniProtKB-SubCell"/>
</dbReference>
<dbReference type="SUPFAM" id="SSF54695">
    <property type="entry name" value="POZ domain"/>
    <property type="match status" value="1"/>
</dbReference>
<comment type="similarity">
    <text evidence="4">Belongs to the peptidase A22B family.</text>
</comment>
<feature type="transmembrane region" description="Helical" evidence="13">
    <location>
        <begin position="196"/>
        <end position="217"/>
    </location>
</feature>
<comment type="subcellular location">
    <subcellularLocation>
        <location evidence="2">Endosome membrane</location>
        <topology evidence="2">Multi-pass membrane protein</topology>
    </subcellularLocation>
</comment>
<dbReference type="PANTHER" id="PTHR12174:SF102">
    <property type="entry name" value="SIGNAL PEPTIDE PEPTIDASE-LIKE 4"/>
    <property type="match status" value="1"/>
</dbReference>
<evidence type="ECO:0000256" key="3">
    <source>
        <dbReference type="ARBA" id="ARBA00004906"/>
    </source>
</evidence>
<evidence type="ECO:0000256" key="2">
    <source>
        <dbReference type="ARBA" id="ARBA00004337"/>
    </source>
</evidence>
<evidence type="ECO:0000256" key="11">
    <source>
        <dbReference type="ARBA" id="ARBA00023136"/>
    </source>
</evidence>
<dbReference type="InterPro" id="IPR000210">
    <property type="entry name" value="BTB/POZ_dom"/>
</dbReference>
<feature type="chain" id="PRO_5028864964" evidence="14">
    <location>
        <begin position="27"/>
        <end position="763"/>
    </location>
</feature>
<keyword evidence="8" id="KW-0967">Endosome</keyword>
<dbReference type="Proteomes" id="UP000516314">
    <property type="component" value="Chromosome 1"/>
</dbReference>
<keyword evidence="10 13" id="KW-1133">Transmembrane helix</keyword>
<dbReference type="CDD" id="cd14733">
    <property type="entry name" value="BACK"/>
    <property type="match status" value="1"/>
</dbReference>
<dbReference type="Pfam" id="PF04258">
    <property type="entry name" value="Peptidase_A22B"/>
    <property type="match status" value="1"/>
</dbReference>
<dbReference type="AlphaFoldDB" id="A0A7G2DS28"/>
<proteinExistence type="inferred from homology"/>
<feature type="signal peptide" evidence="14">
    <location>
        <begin position="1"/>
        <end position="26"/>
    </location>
</feature>
<feature type="transmembrane region" description="Helical" evidence="13">
    <location>
        <begin position="375"/>
        <end position="393"/>
    </location>
</feature>
<dbReference type="SMART" id="SM00730">
    <property type="entry name" value="PSN"/>
    <property type="match status" value="1"/>
</dbReference>
<evidence type="ECO:0000256" key="6">
    <source>
        <dbReference type="ARBA" id="ARBA00022692"/>
    </source>
</evidence>
<dbReference type="Gene3D" id="3.50.30.30">
    <property type="match status" value="1"/>
</dbReference>
<evidence type="ECO:0000259" key="15">
    <source>
        <dbReference type="PROSITE" id="PS50097"/>
    </source>
</evidence>
<evidence type="ECO:0000256" key="9">
    <source>
        <dbReference type="ARBA" id="ARBA00022801"/>
    </source>
</evidence>
<dbReference type="EMBL" id="LR881466">
    <property type="protein sequence ID" value="CAD5311445.1"/>
    <property type="molecule type" value="Genomic_DNA"/>
</dbReference>
<name>A0A7G2DS28_ARATH</name>
<evidence type="ECO:0000256" key="8">
    <source>
        <dbReference type="ARBA" id="ARBA00022753"/>
    </source>
</evidence>
<feature type="transmembrane region" description="Helical" evidence="13">
    <location>
        <begin position="318"/>
        <end position="342"/>
    </location>
</feature>
<feature type="transmembrane region" description="Helical" evidence="13">
    <location>
        <begin position="491"/>
        <end position="510"/>
    </location>
</feature>
<dbReference type="SUPFAM" id="SSF52025">
    <property type="entry name" value="PA domain"/>
    <property type="match status" value="1"/>
</dbReference>
<feature type="transmembrane region" description="Helical" evidence="13">
    <location>
        <begin position="430"/>
        <end position="452"/>
    </location>
</feature>
<evidence type="ECO:0000256" key="1">
    <source>
        <dbReference type="ARBA" id="ARBA00003012"/>
    </source>
</evidence>
<dbReference type="GO" id="GO:0006508">
    <property type="term" value="P:proteolysis"/>
    <property type="evidence" value="ECO:0007669"/>
    <property type="project" value="UniProtKB-KW"/>
</dbReference>
<gene>
    <name evidence="16" type="ORF">AT9943_LOCUS60</name>
</gene>
<dbReference type="InterPro" id="IPR046450">
    <property type="entry name" value="PA_dom_sf"/>
</dbReference>
<dbReference type="InterPro" id="IPR007369">
    <property type="entry name" value="Peptidase_A22B_SPP"/>
</dbReference>
<evidence type="ECO:0000313" key="16">
    <source>
        <dbReference type="EMBL" id="CAD5311445.1"/>
    </source>
</evidence>
<feature type="domain" description="BTB" evidence="15">
    <location>
        <begin position="580"/>
        <end position="650"/>
    </location>
</feature>
<feature type="transmembrane region" description="Helical" evidence="13">
    <location>
        <begin position="246"/>
        <end position="269"/>
    </location>
</feature>
<evidence type="ECO:0000256" key="14">
    <source>
        <dbReference type="SAM" id="SignalP"/>
    </source>
</evidence>
<evidence type="ECO:0000256" key="10">
    <source>
        <dbReference type="ARBA" id="ARBA00022989"/>
    </source>
</evidence>
<evidence type="ECO:0000256" key="5">
    <source>
        <dbReference type="ARBA" id="ARBA00022670"/>
    </source>
</evidence>
<organism evidence="16 17">
    <name type="scientific">Arabidopsis thaliana</name>
    <name type="common">Mouse-ear cress</name>
    <dbReference type="NCBI Taxonomy" id="3702"/>
    <lineage>
        <taxon>Eukaryota</taxon>
        <taxon>Viridiplantae</taxon>
        <taxon>Streptophyta</taxon>
        <taxon>Embryophyta</taxon>
        <taxon>Tracheophyta</taxon>
        <taxon>Spermatophyta</taxon>
        <taxon>Magnoliopsida</taxon>
        <taxon>eudicotyledons</taxon>
        <taxon>Gunneridae</taxon>
        <taxon>Pentapetalae</taxon>
        <taxon>rosids</taxon>
        <taxon>malvids</taxon>
        <taxon>Brassicales</taxon>
        <taxon>Brassicaceae</taxon>
        <taxon>Camelineae</taxon>
        <taxon>Arabidopsis</taxon>
    </lineage>
</organism>
<keyword evidence="12" id="KW-0325">Glycoprotein</keyword>
<comment type="pathway">
    <text evidence="3">Protein modification; protein ubiquitination.</text>
</comment>
<dbReference type="UniPathway" id="UPA00143"/>
<dbReference type="CDD" id="cd18186">
    <property type="entry name" value="BTB_POZ_ZBTB_KLHL-like"/>
    <property type="match status" value="1"/>
</dbReference>
<dbReference type="Gene3D" id="3.30.710.10">
    <property type="entry name" value="Potassium Channel Kv1.1, Chain A"/>
    <property type="match status" value="1"/>
</dbReference>
<feature type="transmembrane region" description="Helical" evidence="13">
    <location>
        <begin position="275"/>
        <end position="306"/>
    </location>
</feature>
<comment type="function">
    <text evidence="1">Intramembrane-cleaving aspartic protease (I-CLiP) that cleaves type II membrane signal peptides in the hydrophobic plane of the membrane.</text>
</comment>
<dbReference type="InterPro" id="IPR011333">
    <property type="entry name" value="SKP1/BTB/POZ_sf"/>
</dbReference>
<evidence type="ECO:0000256" key="13">
    <source>
        <dbReference type="SAM" id="Phobius"/>
    </source>
</evidence>
<keyword evidence="7 14" id="KW-0732">Signal</keyword>
<keyword evidence="11 13" id="KW-0472">Membrane</keyword>
<dbReference type="InterPro" id="IPR006639">
    <property type="entry name" value="Preselin/SPP"/>
</dbReference>
<sequence length="763" mass="85079">MILWKSLSCFSFVFGLLLYSASFVCAGDIVHHDDSLPQRPGCNNNFVLVKVPTRVNGSEYTEYVGVGARFGPTLESKEKHATLIKLAIADPPDCCSTPKNKLTGEVILVHRGKCSFTTKTKVAEAAGASAILIINNSTDLFKMVCEKGENVLDITIPVVMLPVDAGRSLENIVKSNAIVTLQLYSPKRPAVDVAEVFLWLMAVGTILCASYWSAWTVREEAIEQDKLLKDGSDELLQLSTTSSRGVVEVTVISAILFVVVASCFLIMLYKLMSFWFIEVLVVLFCIGGVEGLQTCLVSLLSCFRWFRRFGESYVKVPFLGAVSYLTLAICPFCIAFAVFWAVKRQYSYAWIGQDILGISLIITVLQIVRVPNLKVGFVLLSCAFMYDIFWVFVSKWWFRESVMIVVARGDRSGEDGIPMLLKIPRMFDPWGGYSIIGFGDIILPGLLVTFALRYDWLANKRLKSGYFLGTMSAYGLGLLITYIALNLMDGHGQPALLYIVPFILGTLFVLGHKRGDLKTLWTTGEPDRPCPHSLSDHRTESIEEAADLAISRLNKLMTEAEQKAAFLGGLVVSFKEQMHTDVLVKPGEEAPPIPTHKAVLAARSKVFRNMLDSDECKTSPEESITLPDLSHDELKSLLEFLYSGNLKAPYNQYRSLYLAADKYDISYLQDVCRNHFIASLSSRNVLDILELASIPCDTILKDAAINHIVKHMEEVVVPMKYETFVQRNPDLSVEITRAYLRETKAKAKDHGAPLNGNTRPRIW</sequence>
<dbReference type="PROSITE" id="PS50097">
    <property type="entry name" value="BTB"/>
    <property type="match status" value="1"/>
</dbReference>
<evidence type="ECO:0000256" key="12">
    <source>
        <dbReference type="ARBA" id="ARBA00023180"/>
    </source>
</evidence>
<dbReference type="SMART" id="SM00225">
    <property type="entry name" value="BTB"/>
    <property type="match status" value="1"/>
</dbReference>
<dbReference type="Pfam" id="PF02225">
    <property type="entry name" value="PA"/>
    <property type="match status" value="1"/>
</dbReference>
<dbReference type="InterPro" id="IPR003137">
    <property type="entry name" value="PA_domain"/>
</dbReference>
<reference evidence="16 17" key="1">
    <citation type="submission" date="2020-09" db="EMBL/GenBank/DDBJ databases">
        <authorList>
            <person name="Ashkenazy H."/>
        </authorList>
    </citation>
    <scope>NUCLEOTIDE SEQUENCE [LARGE SCALE GENOMIC DNA]</scope>
    <source>
        <strain evidence="17">cv. Cdm-0</strain>
    </source>
</reference>
<feature type="transmembrane region" description="Helical" evidence="13">
    <location>
        <begin position="348"/>
        <end position="368"/>
    </location>
</feature>
<dbReference type="GO" id="GO:0042500">
    <property type="term" value="F:aspartic endopeptidase activity, intramembrane cleaving"/>
    <property type="evidence" value="ECO:0007669"/>
    <property type="project" value="InterPro"/>
</dbReference>
<accession>A0A7G2DS28</accession>
<dbReference type="Gene3D" id="1.25.40.420">
    <property type="match status" value="1"/>
</dbReference>